<feature type="transmembrane region" description="Helical" evidence="2">
    <location>
        <begin position="21"/>
        <end position="41"/>
    </location>
</feature>
<feature type="coiled-coil region" evidence="1">
    <location>
        <begin position="40"/>
        <end position="67"/>
    </location>
</feature>
<dbReference type="RefSeq" id="WP_092068113.1">
    <property type="nucleotide sequence ID" value="NZ_FNHB01000001.1"/>
</dbReference>
<reference evidence="3 4" key="1">
    <citation type="submission" date="2016-10" db="EMBL/GenBank/DDBJ databases">
        <authorList>
            <person name="de Groot N.N."/>
        </authorList>
    </citation>
    <scope>NUCLEOTIDE SEQUENCE [LARGE SCALE GENOMIC DNA]</scope>
    <source>
        <strain evidence="3 4">DSM 1736</strain>
    </source>
</reference>
<dbReference type="OrthoDB" id="1680908at2"/>
<dbReference type="Proteomes" id="UP000214880">
    <property type="component" value="Unassembled WGS sequence"/>
</dbReference>
<dbReference type="GO" id="GO:0043107">
    <property type="term" value="P:type IV pilus-dependent motility"/>
    <property type="evidence" value="ECO:0007669"/>
    <property type="project" value="InterPro"/>
</dbReference>
<keyword evidence="2" id="KW-1133">Transmembrane helix</keyword>
<evidence type="ECO:0000256" key="1">
    <source>
        <dbReference type="SAM" id="Coils"/>
    </source>
</evidence>
<dbReference type="Pfam" id="PF04350">
    <property type="entry name" value="PilO"/>
    <property type="match status" value="1"/>
</dbReference>
<sequence length="206" mass="22621">MKLKTDGLKTQLAGLPAKKKIAGSVLIMTGFAVLFWFAVIASQQDQISALKADLQREQQAVKRLEEYAKQHPQGDVYLAELEQKISEVNSLLPDGGWMGRLLIQVDEAATGSGVELVSMKPQQVINGKGVRAYPFELVLRGSKQQFSGVLEFVVKLHSLTRYANIVSISTELQQNMLETKILLLAYSFGQVPNPTKPEQAAQASPP</sequence>
<dbReference type="InterPro" id="IPR007445">
    <property type="entry name" value="PilO"/>
</dbReference>
<evidence type="ECO:0000256" key="2">
    <source>
        <dbReference type="SAM" id="Phobius"/>
    </source>
</evidence>
<keyword evidence="2" id="KW-0812">Transmembrane</keyword>
<evidence type="ECO:0000313" key="4">
    <source>
        <dbReference type="Proteomes" id="UP000214880"/>
    </source>
</evidence>
<dbReference type="Gene3D" id="3.30.70.60">
    <property type="match status" value="1"/>
</dbReference>
<dbReference type="InterPro" id="IPR014717">
    <property type="entry name" value="Transl_elong_EF1B/ribsomal_bS6"/>
</dbReference>
<accession>A0A1G9M7V6</accession>
<keyword evidence="2" id="KW-0472">Membrane</keyword>
<dbReference type="EMBL" id="FNHB01000001">
    <property type="protein sequence ID" value="SDL70183.1"/>
    <property type="molecule type" value="Genomic_DNA"/>
</dbReference>
<evidence type="ECO:0000313" key="3">
    <source>
        <dbReference type="EMBL" id="SDL70183.1"/>
    </source>
</evidence>
<keyword evidence="4" id="KW-1185">Reference proteome</keyword>
<dbReference type="GO" id="GO:0043683">
    <property type="term" value="P:type IV pilus assembly"/>
    <property type="evidence" value="ECO:0007669"/>
    <property type="project" value="InterPro"/>
</dbReference>
<keyword evidence="1" id="KW-0175">Coiled coil</keyword>
<organism evidence="3 4">
    <name type="scientific">Dendrosporobacter quercicolus</name>
    <dbReference type="NCBI Taxonomy" id="146817"/>
    <lineage>
        <taxon>Bacteria</taxon>
        <taxon>Bacillati</taxon>
        <taxon>Bacillota</taxon>
        <taxon>Negativicutes</taxon>
        <taxon>Selenomonadales</taxon>
        <taxon>Sporomusaceae</taxon>
        <taxon>Dendrosporobacter</taxon>
    </lineage>
</organism>
<proteinExistence type="predicted"/>
<dbReference type="AlphaFoldDB" id="A0A1G9M7V6"/>
<gene>
    <name evidence="3" type="ORF">SAMN04488502_101601</name>
</gene>
<protein>
    <submittedName>
        <fullName evidence="3">Tfp pilus assembly protein PilO</fullName>
    </submittedName>
</protein>
<dbReference type="STRING" id="146817.SAMN04488502_101601"/>
<name>A0A1G9M7V6_9FIRM</name>